<reference evidence="5" key="1">
    <citation type="submission" date="2025-08" db="UniProtKB">
        <authorList>
            <consortium name="RefSeq"/>
        </authorList>
    </citation>
    <scope>IDENTIFICATION</scope>
</reference>
<dbReference type="GeneID" id="105888682"/>
<keyword evidence="2" id="KW-0732">Signal</keyword>
<evidence type="ECO:0000256" key="2">
    <source>
        <dbReference type="SAM" id="SignalP"/>
    </source>
</evidence>
<dbReference type="AlphaFoldDB" id="A0A6P3VF15"/>
<keyword evidence="4" id="KW-1185">Reference proteome</keyword>
<dbReference type="SMART" id="SM00199">
    <property type="entry name" value="SCY"/>
    <property type="match status" value="1"/>
</dbReference>
<dbReference type="Gene3D" id="2.40.50.40">
    <property type="match status" value="1"/>
</dbReference>
<dbReference type="InterPro" id="IPR036048">
    <property type="entry name" value="Interleukin_8-like_sf"/>
</dbReference>
<protein>
    <submittedName>
        <fullName evidence="5">C-C motif chemokine 27a</fullName>
    </submittedName>
</protein>
<sequence>MDIRVVSLIILCAVFISIDGHPPKCCVAVSKRIPRHVLKDMLRYEVQRSSGLCDIDAIIIYTRRIKRVCAHPRIKKHLDLLMKKERHLAMKIAAP</sequence>
<accession>A0A6P3VF15</accession>
<dbReference type="Proteomes" id="UP000515152">
    <property type="component" value="Chromosome 7"/>
</dbReference>
<dbReference type="OrthoDB" id="8905061at2759"/>
<evidence type="ECO:0000313" key="5">
    <source>
        <dbReference type="RefSeq" id="XP_012669911.2"/>
    </source>
</evidence>
<dbReference type="CTD" id="20301"/>
<gene>
    <name evidence="5" type="primary">ccl27a</name>
</gene>
<keyword evidence="1" id="KW-0202">Cytokine</keyword>
<dbReference type="SUPFAM" id="SSF54117">
    <property type="entry name" value="Interleukin 8-like chemokines"/>
    <property type="match status" value="1"/>
</dbReference>
<dbReference type="GO" id="GO:0005615">
    <property type="term" value="C:extracellular space"/>
    <property type="evidence" value="ECO:0007669"/>
    <property type="project" value="UniProtKB-KW"/>
</dbReference>
<dbReference type="KEGG" id="char:105888682"/>
<dbReference type="GO" id="GO:0006955">
    <property type="term" value="P:immune response"/>
    <property type="evidence" value="ECO:0007669"/>
    <property type="project" value="InterPro"/>
</dbReference>
<evidence type="ECO:0000313" key="4">
    <source>
        <dbReference type="Proteomes" id="UP000515152"/>
    </source>
</evidence>
<feature type="domain" description="Chemokine interleukin-8-like" evidence="3">
    <location>
        <begin position="22"/>
        <end position="81"/>
    </location>
</feature>
<proteinExistence type="predicted"/>
<dbReference type="RefSeq" id="XP_012669911.2">
    <property type="nucleotide sequence ID" value="XM_012814457.3"/>
</dbReference>
<dbReference type="InterPro" id="IPR001811">
    <property type="entry name" value="Chemokine_IL8-like_dom"/>
</dbReference>
<evidence type="ECO:0000256" key="1">
    <source>
        <dbReference type="ARBA" id="ARBA00022514"/>
    </source>
</evidence>
<evidence type="ECO:0000259" key="3">
    <source>
        <dbReference type="SMART" id="SM00199"/>
    </source>
</evidence>
<dbReference type="Pfam" id="PF00048">
    <property type="entry name" value="IL8"/>
    <property type="match status" value="1"/>
</dbReference>
<organism evidence="4 5">
    <name type="scientific">Clupea harengus</name>
    <name type="common">Atlantic herring</name>
    <dbReference type="NCBI Taxonomy" id="7950"/>
    <lineage>
        <taxon>Eukaryota</taxon>
        <taxon>Metazoa</taxon>
        <taxon>Chordata</taxon>
        <taxon>Craniata</taxon>
        <taxon>Vertebrata</taxon>
        <taxon>Euteleostomi</taxon>
        <taxon>Actinopterygii</taxon>
        <taxon>Neopterygii</taxon>
        <taxon>Teleostei</taxon>
        <taxon>Clupei</taxon>
        <taxon>Clupeiformes</taxon>
        <taxon>Clupeoidei</taxon>
        <taxon>Clupeidae</taxon>
        <taxon>Clupea</taxon>
    </lineage>
</organism>
<dbReference type="GO" id="GO:0008009">
    <property type="term" value="F:chemokine activity"/>
    <property type="evidence" value="ECO:0007669"/>
    <property type="project" value="InterPro"/>
</dbReference>
<feature type="signal peptide" evidence="2">
    <location>
        <begin position="1"/>
        <end position="20"/>
    </location>
</feature>
<feature type="chain" id="PRO_5027962319" evidence="2">
    <location>
        <begin position="21"/>
        <end position="95"/>
    </location>
</feature>
<name>A0A6P3VF15_CLUHA</name>